<dbReference type="Pfam" id="PF00400">
    <property type="entry name" value="WD40"/>
    <property type="match status" value="5"/>
</dbReference>
<name>A0A9N8W3C9_9GLOM</name>
<dbReference type="PANTHER" id="PTHR22847:SF637">
    <property type="entry name" value="WD REPEAT DOMAIN 5B"/>
    <property type="match status" value="1"/>
</dbReference>
<dbReference type="PROSITE" id="PS50082">
    <property type="entry name" value="WD_REPEATS_2"/>
    <property type="match status" value="5"/>
</dbReference>
<proteinExistence type="predicted"/>
<sequence>MSTSNSAGGSRLSSSSTFGRSSLALNDLIPTALQLASNTVATTASVVFSPLATRAAKGDTMGIITDLAPAIMDQRRLQQYITGKHRQVQDGSNQSPLPSEDGSQKRLSLLNTEMPESEAPLSLLEGFKASYPEYDSFRKSVTKQKKKKTRGVLNGVFDGHDGSSDTASIDGESKPLNQLITDRDRVVRENDRLNAQELDTIAEIEKIDKEIERLLAKKESLSSQLLTFEVRKSELTYQVEELNYKISSFVHVERIGTDEKGRLKHSKRRAKRHESGFCFGTLEGHEDVIKCVDFDRPGGFLVSSSLDNTVRVWNLTTNRCVGLLDGHEDIVTCMQIHDNRLITGSKDKSIRQWNLSLLPQSDMLAVLPHCHYKSISSSTKSSFDMTDDYTLENIGETVWVATLEGHSGEITCLYHEDQWLVSGSADKTMKQWDLETGQCILTMDLLWAMSSAKLSHAPLAESFVFDLLDEGDFIGALQFWNYALASGTRDGAILRTGQTHRTLLGHSGPITSLQFDEYHVVSGSMDKSIRIWDLRTGTILDTLSYENAVAGLQFDAQRIVCACGVNEIKLYNRSTLQHSSYSGHVSPVNCVKYKESILASGGNDNIVKLWGL</sequence>
<evidence type="ECO:0000256" key="2">
    <source>
        <dbReference type="ARBA" id="ARBA00022737"/>
    </source>
</evidence>
<keyword evidence="7" id="KW-1185">Reference proteome</keyword>
<dbReference type="PANTHER" id="PTHR22847">
    <property type="entry name" value="WD40 REPEAT PROTEIN"/>
    <property type="match status" value="1"/>
</dbReference>
<dbReference type="Gene3D" id="6.10.280.220">
    <property type="match status" value="1"/>
</dbReference>
<comment type="caution">
    <text evidence="6">The sequence shown here is derived from an EMBL/GenBank/DDBJ whole genome shotgun (WGS) entry which is preliminary data.</text>
</comment>
<dbReference type="CDD" id="cd00200">
    <property type="entry name" value="WD40"/>
    <property type="match status" value="1"/>
</dbReference>
<keyword evidence="2" id="KW-0677">Repeat</keyword>
<keyword evidence="4" id="KW-0175">Coiled coil</keyword>
<feature type="repeat" description="WD" evidence="3">
    <location>
        <begin position="403"/>
        <end position="442"/>
    </location>
</feature>
<evidence type="ECO:0000256" key="3">
    <source>
        <dbReference type="PROSITE-ProRule" id="PRU00221"/>
    </source>
</evidence>
<dbReference type="InterPro" id="IPR015943">
    <property type="entry name" value="WD40/YVTN_repeat-like_dom_sf"/>
</dbReference>
<protein>
    <submittedName>
        <fullName evidence="6">3619_t:CDS:1</fullName>
    </submittedName>
</protein>
<dbReference type="InterPro" id="IPR001680">
    <property type="entry name" value="WD40_rpt"/>
</dbReference>
<evidence type="ECO:0000256" key="1">
    <source>
        <dbReference type="ARBA" id="ARBA00022574"/>
    </source>
</evidence>
<dbReference type="InterPro" id="IPR019775">
    <property type="entry name" value="WD40_repeat_CS"/>
</dbReference>
<organism evidence="6 7">
    <name type="scientific">Paraglomus brasilianum</name>
    <dbReference type="NCBI Taxonomy" id="144538"/>
    <lineage>
        <taxon>Eukaryota</taxon>
        <taxon>Fungi</taxon>
        <taxon>Fungi incertae sedis</taxon>
        <taxon>Mucoromycota</taxon>
        <taxon>Glomeromycotina</taxon>
        <taxon>Glomeromycetes</taxon>
        <taxon>Paraglomerales</taxon>
        <taxon>Paraglomeraceae</taxon>
        <taxon>Paraglomus</taxon>
    </lineage>
</organism>
<feature type="region of interest" description="Disordered" evidence="5">
    <location>
        <begin position="84"/>
        <end position="104"/>
    </location>
</feature>
<feature type="coiled-coil region" evidence="4">
    <location>
        <begin position="176"/>
        <end position="224"/>
    </location>
</feature>
<dbReference type="PRINTS" id="PR00320">
    <property type="entry name" value="GPROTEINBRPT"/>
</dbReference>
<dbReference type="PROSITE" id="PS50294">
    <property type="entry name" value="WD_REPEATS_REGION"/>
    <property type="match status" value="5"/>
</dbReference>
<dbReference type="Gene3D" id="2.130.10.10">
    <property type="entry name" value="YVTN repeat-like/Quinoprotein amine dehydrogenase"/>
    <property type="match status" value="2"/>
</dbReference>
<evidence type="ECO:0000313" key="7">
    <source>
        <dbReference type="Proteomes" id="UP000789739"/>
    </source>
</evidence>
<dbReference type="GO" id="GO:1990234">
    <property type="term" value="C:transferase complex"/>
    <property type="evidence" value="ECO:0007669"/>
    <property type="project" value="UniProtKB-ARBA"/>
</dbReference>
<evidence type="ECO:0000256" key="5">
    <source>
        <dbReference type="SAM" id="MobiDB-lite"/>
    </source>
</evidence>
<feature type="region of interest" description="Disordered" evidence="5">
    <location>
        <begin position="153"/>
        <end position="172"/>
    </location>
</feature>
<feature type="repeat" description="WD" evidence="3">
    <location>
        <begin position="581"/>
        <end position="612"/>
    </location>
</feature>
<evidence type="ECO:0000256" key="4">
    <source>
        <dbReference type="SAM" id="Coils"/>
    </source>
</evidence>
<feature type="repeat" description="WD" evidence="3">
    <location>
        <begin position="324"/>
        <end position="356"/>
    </location>
</feature>
<dbReference type="SUPFAM" id="SSF50978">
    <property type="entry name" value="WD40 repeat-like"/>
    <property type="match status" value="1"/>
</dbReference>
<dbReference type="Proteomes" id="UP000789739">
    <property type="component" value="Unassembled WGS sequence"/>
</dbReference>
<keyword evidence="1 3" id="KW-0853">WD repeat</keyword>
<reference evidence="6" key="1">
    <citation type="submission" date="2021-06" db="EMBL/GenBank/DDBJ databases">
        <authorList>
            <person name="Kallberg Y."/>
            <person name="Tangrot J."/>
            <person name="Rosling A."/>
        </authorList>
    </citation>
    <scope>NUCLEOTIDE SEQUENCE</scope>
    <source>
        <strain evidence="6">BR232B</strain>
    </source>
</reference>
<accession>A0A9N8W3C9</accession>
<evidence type="ECO:0000313" key="6">
    <source>
        <dbReference type="EMBL" id="CAG8475797.1"/>
    </source>
</evidence>
<gene>
    <name evidence="6" type="ORF">PBRASI_LOCUS1317</name>
</gene>
<dbReference type="SMART" id="SM00320">
    <property type="entry name" value="WD40"/>
    <property type="match status" value="6"/>
</dbReference>
<dbReference type="PROSITE" id="PS00678">
    <property type="entry name" value="WD_REPEATS_1"/>
    <property type="match status" value="2"/>
</dbReference>
<dbReference type="AlphaFoldDB" id="A0A9N8W3C9"/>
<dbReference type="InterPro" id="IPR020472">
    <property type="entry name" value="WD40_PAC1"/>
</dbReference>
<feature type="repeat" description="WD" evidence="3">
    <location>
        <begin position="282"/>
        <end position="323"/>
    </location>
</feature>
<dbReference type="InterPro" id="IPR036322">
    <property type="entry name" value="WD40_repeat_dom_sf"/>
</dbReference>
<dbReference type="EMBL" id="CAJVPI010000083">
    <property type="protein sequence ID" value="CAG8475797.1"/>
    <property type="molecule type" value="Genomic_DNA"/>
</dbReference>
<dbReference type="OrthoDB" id="496at2759"/>
<feature type="repeat" description="WD" evidence="3">
    <location>
        <begin position="503"/>
        <end position="542"/>
    </location>
</feature>